<dbReference type="EMBL" id="AP022598">
    <property type="protein sequence ID" value="BBY75616.1"/>
    <property type="molecule type" value="Genomic_DNA"/>
</dbReference>
<organism evidence="2 3">
    <name type="scientific">Mycolicibacterium parafortuitum</name>
    <name type="common">Mycobacterium parafortuitum</name>
    <dbReference type="NCBI Taxonomy" id="39692"/>
    <lineage>
        <taxon>Bacteria</taxon>
        <taxon>Bacillati</taxon>
        <taxon>Actinomycetota</taxon>
        <taxon>Actinomycetes</taxon>
        <taxon>Mycobacteriales</taxon>
        <taxon>Mycobacteriaceae</taxon>
        <taxon>Mycolicibacterium</taxon>
    </lineage>
</organism>
<feature type="domain" description="Transposase IS4 N-terminal" evidence="1">
    <location>
        <begin position="14"/>
        <end position="108"/>
    </location>
</feature>
<proteinExistence type="predicted"/>
<dbReference type="Proteomes" id="UP000466554">
    <property type="component" value="Chromosome"/>
</dbReference>
<evidence type="ECO:0000313" key="3">
    <source>
        <dbReference type="Proteomes" id="UP000466554"/>
    </source>
</evidence>
<sequence length="249" mass="25819">MPGSSGPDTADRLALAALVRALPVGAVEDVLRDCGLAARRVRALPPWVTTYHVLASAMRPALTYGDVTDLLWTTLPAATGRGLAHPKPTSGAVTRARSRLGVEPLAVLARRAARAALGDSAVQTVELHRYGPEGLPGCWWITDRETGLLRGCDVRGDELGAAADLVRASGAVHVVVSAADVDTAALGRAVGAAIVTVESGPGGPASGGALWSRVRARTPEVWRQDVLARACVELAVEVALRDTGPTLRP</sequence>
<evidence type="ECO:0000259" key="1">
    <source>
        <dbReference type="Pfam" id="PF13006"/>
    </source>
</evidence>
<name>A0A7I7U5G1_MYCPF</name>
<reference evidence="2 3" key="1">
    <citation type="journal article" date="2019" name="Emerg. Microbes Infect.">
        <title>Comprehensive subspecies identification of 175 nontuberculous mycobacteria species based on 7547 genomic profiles.</title>
        <authorList>
            <person name="Matsumoto Y."/>
            <person name="Kinjo T."/>
            <person name="Motooka D."/>
            <person name="Nabeya D."/>
            <person name="Jung N."/>
            <person name="Uechi K."/>
            <person name="Horii T."/>
            <person name="Iida T."/>
            <person name="Fujita J."/>
            <person name="Nakamura S."/>
        </authorList>
    </citation>
    <scope>NUCLEOTIDE SEQUENCE [LARGE SCALE GENOMIC DNA]</scope>
    <source>
        <strain evidence="2 3">JCM 6367</strain>
    </source>
</reference>
<dbReference type="InterPro" id="IPR024473">
    <property type="entry name" value="Transposases_IS4_N"/>
</dbReference>
<evidence type="ECO:0000313" key="2">
    <source>
        <dbReference type="EMBL" id="BBY75616.1"/>
    </source>
</evidence>
<protein>
    <recommendedName>
        <fullName evidence="1">Transposase IS4 N-terminal domain-containing protein</fullName>
    </recommendedName>
</protein>
<accession>A0A7I7U5G1</accession>
<dbReference type="AlphaFoldDB" id="A0A7I7U5G1"/>
<gene>
    <name evidence="2" type="ORF">MPRF_25150</name>
</gene>
<dbReference type="RefSeq" id="WP_163766464.1">
    <property type="nucleotide sequence ID" value="NZ_AP022598.1"/>
</dbReference>
<dbReference type="Pfam" id="PF13006">
    <property type="entry name" value="Nterm_IS4"/>
    <property type="match status" value="1"/>
</dbReference>